<dbReference type="PANTHER" id="PTHR12857">
    <property type="entry name" value="CXXC MOTIF CONTAINING ZINC BINDING PROTEIN"/>
    <property type="match status" value="1"/>
</dbReference>
<dbReference type="EMBL" id="JBJKFK010000367">
    <property type="protein sequence ID" value="KAL3317551.1"/>
    <property type="molecule type" value="Genomic_DNA"/>
</dbReference>
<dbReference type="InterPro" id="IPR008584">
    <property type="entry name" value="CXXC_Zn-binding_euk"/>
</dbReference>
<evidence type="ECO:0000256" key="2">
    <source>
        <dbReference type="ARBA" id="ARBA00022723"/>
    </source>
</evidence>
<keyword evidence="3" id="KW-0862">Zinc</keyword>
<dbReference type="Proteomes" id="UP001626550">
    <property type="component" value="Unassembled WGS sequence"/>
</dbReference>
<keyword evidence="5" id="KW-1185">Reference proteome</keyword>
<evidence type="ECO:0000256" key="3">
    <source>
        <dbReference type="ARBA" id="ARBA00022833"/>
    </source>
</evidence>
<reference evidence="4 5" key="1">
    <citation type="submission" date="2024-11" db="EMBL/GenBank/DDBJ databases">
        <title>Adaptive evolution of stress response genes in parasites aligns with host niche diversity.</title>
        <authorList>
            <person name="Hahn C."/>
            <person name="Resl P."/>
        </authorList>
    </citation>
    <scope>NUCLEOTIDE SEQUENCE [LARGE SCALE GENOMIC DNA]</scope>
    <source>
        <strain evidence="4">EGGRZ-B1_66</strain>
        <tissue evidence="4">Body</tissue>
    </source>
</reference>
<protein>
    <submittedName>
        <fullName evidence="4">Uncharacterized protein</fullName>
    </submittedName>
</protein>
<comment type="caution">
    <text evidence="4">The sequence shown here is derived from an EMBL/GenBank/DDBJ whole genome shotgun (WGS) entry which is preliminary data.</text>
</comment>
<dbReference type="PANTHER" id="PTHR12857:SF0">
    <property type="entry name" value="CXXC MOTIF CONTAINING ZINC BINDING PROTEIN"/>
    <property type="match status" value="1"/>
</dbReference>
<dbReference type="SUPFAM" id="SSF141678">
    <property type="entry name" value="MAL13P1.257-like"/>
    <property type="match status" value="1"/>
</dbReference>
<organism evidence="4 5">
    <name type="scientific">Cichlidogyrus casuarinus</name>
    <dbReference type="NCBI Taxonomy" id="1844966"/>
    <lineage>
        <taxon>Eukaryota</taxon>
        <taxon>Metazoa</taxon>
        <taxon>Spiralia</taxon>
        <taxon>Lophotrochozoa</taxon>
        <taxon>Platyhelminthes</taxon>
        <taxon>Monogenea</taxon>
        <taxon>Monopisthocotylea</taxon>
        <taxon>Dactylogyridea</taxon>
        <taxon>Ancyrocephalidae</taxon>
        <taxon>Cichlidogyrus</taxon>
    </lineage>
</organism>
<dbReference type="AlphaFoldDB" id="A0ABD2QDD8"/>
<keyword evidence="2" id="KW-0479">Metal-binding</keyword>
<proteinExistence type="inferred from homology"/>
<evidence type="ECO:0000256" key="1">
    <source>
        <dbReference type="ARBA" id="ARBA00007818"/>
    </source>
</evidence>
<evidence type="ECO:0000313" key="5">
    <source>
        <dbReference type="Proteomes" id="UP001626550"/>
    </source>
</evidence>
<dbReference type="Pfam" id="PF05907">
    <property type="entry name" value="CXXC_Zn-b_euk"/>
    <property type="match status" value="1"/>
</dbReference>
<comment type="similarity">
    <text evidence="1">Belongs to the UPF0587 family.</text>
</comment>
<accession>A0ABD2QDD8</accession>
<name>A0ABD2QDD8_9PLAT</name>
<evidence type="ECO:0000313" key="4">
    <source>
        <dbReference type="EMBL" id="KAL3317551.1"/>
    </source>
</evidence>
<sequence>MDQEKLDTCDKTTNFKYRCKMCSTHCHTDVLTKFAHTYDEEDSGQFKTIMGFTCRGFVPISFQFLNGWQAKSSASKQLFENIDFSKQQVGKEEFFEVDNLSNSCSITEIKTQFIHTK</sequence>
<dbReference type="GO" id="GO:0046872">
    <property type="term" value="F:metal ion binding"/>
    <property type="evidence" value="ECO:0007669"/>
    <property type="project" value="UniProtKB-KW"/>
</dbReference>
<gene>
    <name evidence="4" type="ORF">Ciccas_003793</name>
</gene>